<sequence>MEWILIFGTMAITLPIALFMKKNISAAEMYVTLIFGLFVQSVVDVFASFHFLAWGFYEVPIAELKSLWTILGVYPLFASMIINWFPYEQSWWKKTIYLLSWSIFSTTYEWLYVKIGIIWHMNWNLFRSFLLYPFFYYLLILHLRFFRILRSKSLLNGRLPRL</sequence>
<dbReference type="AlphaFoldDB" id="A0A916K8X7"/>
<dbReference type="RefSeq" id="WP_218094919.1">
    <property type="nucleotide sequence ID" value="NZ_CAJVAS010000035.1"/>
</dbReference>
<dbReference type="EMBL" id="CAJVAS010000035">
    <property type="protein sequence ID" value="CAG7646587.1"/>
    <property type="molecule type" value="Genomic_DNA"/>
</dbReference>
<dbReference type="NCBIfam" id="NF041644">
    <property type="entry name" value="CBO0543_fam"/>
    <property type="match status" value="1"/>
</dbReference>
<keyword evidence="1" id="KW-0812">Transmembrane</keyword>
<accession>A0A916K8X7</accession>
<feature type="transmembrane region" description="Helical" evidence="1">
    <location>
        <begin position="66"/>
        <end position="85"/>
    </location>
</feature>
<evidence type="ECO:0000313" key="2">
    <source>
        <dbReference type="EMBL" id="CAG7646587.1"/>
    </source>
</evidence>
<evidence type="ECO:0000256" key="1">
    <source>
        <dbReference type="SAM" id="Phobius"/>
    </source>
</evidence>
<feature type="transmembrane region" description="Helical" evidence="1">
    <location>
        <begin position="125"/>
        <end position="146"/>
    </location>
</feature>
<comment type="caution">
    <text evidence="2">The sequence shown here is derived from an EMBL/GenBank/DDBJ whole genome shotgun (WGS) entry which is preliminary data.</text>
</comment>
<organism evidence="2 3">
    <name type="scientific">Paenibacillus solanacearum</name>
    <dbReference type="NCBI Taxonomy" id="2048548"/>
    <lineage>
        <taxon>Bacteria</taxon>
        <taxon>Bacillati</taxon>
        <taxon>Bacillota</taxon>
        <taxon>Bacilli</taxon>
        <taxon>Bacillales</taxon>
        <taxon>Paenibacillaceae</taxon>
        <taxon>Paenibacillus</taxon>
    </lineage>
</organism>
<evidence type="ECO:0000313" key="3">
    <source>
        <dbReference type="Proteomes" id="UP000693672"/>
    </source>
</evidence>
<keyword evidence="1" id="KW-0472">Membrane</keyword>
<name>A0A916K8X7_9BACL</name>
<keyword evidence="1" id="KW-1133">Transmembrane helix</keyword>
<keyword evidence="3" id="KW-1185">Reference proteome</keyword>
<gene>
    <name evidence="2" type="ORF">PAESOLCIP111_05197</name>
</gene>
<dbReference type="Proteomes" id="UP000693672">
    <property type="component" value="Unassembled WGS sequence"/>
</dbReference>
<reference evidence="2" key="1">
    <citation type="submission" date="2021-06" db="EMBL/GenBank/DDBJ databases">
        <authorList>
            <person name="Criscuolo A."/>
        </authorList>
    </citation>
    <scope>NUCLEOTIDE SEQUENCE</scope>
    <source>
        <strain evidence="2">CIP111600</strain>
    </source>
</reference>
<feature type="transmembrane region" description="Helical" evidence="1">
    <location>
        <begin position="30"/>
        <end position="54"/>
    </location>
</feature>
<feature type="transmembrane region" description="Helical" evidence="1">
    <location>
        <begin position="97"/>
        <end position="119"/>
    </location>
</feature>
<protein>
    <submittedName>
        <fullName evidence="2">Uncharacterized protein</fullName>
    </submittedName>
</protein>
<proteinExistence type="predicted"/>
<dbReference type="InterPro" id="IPR048147">
    <property type="entry name" value="CBO0543-like"/>
</dbReference>